<accession>A0A072ZPP8</accession>
<evidence type="ECO:0000313" key="3">
    <source>
        <dbReference type="EMBL" id="MZZ13360.1"/>
    </source>
</evidence>
<dbReference type="PANTHER" id="PTHR36930:SF1">
    <property type="entry name" value="MOSC DOMAIN-CONTAINING PROTEIN"/>
    <property type="match status" value="1"/>
</dbReference>
<dbReference type="Proteomes" id="UP000644192">
    <property type="component" value="Unassembled WGS sequence"/>
</dbReference>
<dbReference type="InterPro" id="IPR011037">
    <property type="entry name" value="Pyrv_Knase-like_insert_dom_sf"/>
</dbReference>
<evidence type="ECO:0000313" key="4">
    <source>
        <dbReference type="EMBL" id="RCI76312.1"/>
    </source>
</evidence>
<reference evidence="3" key="6">
    <citation type="submission" date="2020-01" db="EMBL/GenBank/DDBJ databases">
        <title>Bacteria Cultured from War Wounds Associated with the Conflict in Eastern Ukraine.</title>
        <authorList>
            <person name="Snesrud E."/>
            <person name="Galac M.R."/>
            <person name="Mc Gann P."/>
            <person name="Valentine K."/>
            <person name="Viacheslav K."/>
        </authorList>
    </citation>
    <scope>NUCLEOTIDE SEQUENCE</scope>
    <source>
        <strain evidence="3">VNMU148</strain>
    </source>
</reference>
<dbReference type="Proteomes" id="UP001297540">
    <property type="component" value="Chromosome"/>
</dbReference>
<reference evidence="6" key="7">
    <citation type="submission" date="2023-06" db="EMBL/GenBank/DDBJ databases">
        <authorList>
            <consortium name="Clinical and Environmental Microbiology Branch: Whole genome sequencing antimicrobial resistance pathogens in the healthcare setting"/>
        </authorList>
    </citation>
    <scope>NUCLEOTIDE SEQUENCE</scope>
    <source>
        <strain evidence="6">2021CK-01020</strain>
    </source>
</reference>
<dbReference type="PROSITE" id="PS51340">
    <property type="entry name" value="MOSC"/>
    <property type="match status" value="1"/>
</dbReference>
<sequence>MSEGRVKWIGVRSGSRAPIQELEAVEARRGLGLTGDHPHPPRQVTLVQWEHIEALGTLLGRPLLPNEMRRNIAVAGINLLSLKDRRFRLGGALLETTGWYQPCGRLEKHIDHRTLKSVREQGGITARVIGSGVIRLDDPLVIEPPVCLE</sequence>
<reference evidence="5 9" key="5">
    <citation type="submission" date="2019-01" db="EMBL/GenBank/DDBJ databases">
        <title>The Pseudomonas aeruginosa pan-genome provides new insights on its population structure, horizontal gene transfer and pathogenicity.</title>
        <authorList>
            <person name="Freschi L."/>
            <person name="Vincent A.T."/>
            <person name="Jeukens J."/>
            <person name="Emond-Rheault J.-G."/>
            <person name="Kukavica-Ibrulj I."/>
            <person name="Dupont M.-J."/>
            <person name="Charette S.J."/>
            <person name="Boyle B."/>
            <person name="Levesque R.C."/>
        </authorList>
    </citation>
    <scope>NUCLEOTIDE SEQUENCE [LARGE SCALE GENOMIC DNA]</scope>
    <source>
        <strain evidence="5 9">PA-W36</strain>
    </source>
</reference>
<dbReference type="SMR" id="A0A072ZPP8"/>
<dbReference type="Pfam" id="PF03473">
    <property type="entry name" value="MOSC"/>
    <property type="match status" value="1"/>
</dbReference>
<dbReference type="GO" id="GO:0003824">
    <property type="term" value="F:catalytic activity"/>
    <property type="evidence" value="ECO:0007669"/>
    <property type="project" value="InterPro"/>
</dbReference>
<dbReference type="EMBL" id="WXZT01000009">
    <property type="protein sequence ID" value="MZZ13360.1"/>
    <property type="molecule type" value="Genomic_DNA"/>
</dbReference>
<protein>
    <submittedName>
        <fullName evidence="2">MOSC domain protein</fullName>
    </submittedName>
    <submittedName>
        <fullName evidence="5">MOSC domain-containing protein</fullName>
    </submittedName>
</protein>
<organism evidence="5 9">
    <name type="scientific">Pseudomonas aeruginosa</name>
    <dbReference type="NCBI Taxonomy" id="287"/>
    <lineage>
        <taxon>Bacteria</taxon>
        <taxon>Pseudomonadati</taxon>
        <taxon>Pseudomonadota</taxon>
        <taxon>Gammaproteobacteria</taxon>
        <taxon>Pseudomonadales</taxon>
        <taxon>Pseudomonadaceae</taxon>
        <taxon>Pseudomonas</taxon>
    </lineage>
</organism>
<dbReference type="EMBL" id="CP136986">
    <property type="protein sequence ID" value="WOS76866.1"/>
    <property type="molecule type" value="Genomic_DNA"/>
</dbReference>
<evidence type="ECO:0000313" key="7">
    <source>
        <dbReference type="Proteomes" id="UP000045039"/>
    </source>
</evidence>
<reference evidence="2" key="1">
    <citation type="submission" date="2015-06" db="EMBL/GenBank/DDBJ databases">
        <authorList>
            <person name="Radhakrishnan R."/>
            <person name="Underwood A."/>
            <person name="Al-Shahib A."/>
        </authorList>
    </citation>
    <scope>NUCLEOTIDE SEQUENCE</scope>
    <source>
        <strain evidence="2">P19_London_7_VIM_2_05_10</strain>
    </source>
</reference>
<dbReference type="GO" id="GO:0030151">
    <property type="term" value="F:molybdenum ion binding"/>
    <property type="evidence" value="ECO:0007669"/>
    <property type="project" value="InterPro"/>
</dbReference>
<dbReference type="PANTHER" id="PTHR36930">
    <property type="entry name" value="METAL-SULFUR CLUSTER BIOSYNTHESIS PROTEINS YUAD-RELATED"/>
    <property type="match status" value="1"/>
</dbReference>
<accession>A0A1S1C262</accession>
<evidence type="ECO:0000313" key="5">
    <source>
        <dbReference type="EMBL" id="RPM15106.1"/>
    </source>
</evidence>
<dbReference type="RefSeq" id="WP_003094670.1">
    <property type="nucleotide sequence ID" value="NZ_AP014622.1"/>
</dbReference>
<reference evidence="4 8" key="4">
    <citation type="submission" date="2018-07" db="EMBL/GenBank/DDBJ databases">
        <title>Mechanisms of high-level aminoglycoside resistance among Gram-negative pathogens in Brazil.</title>
        <authorList>
            <person name="Ballaben A.S."/>
            <person name="Darini A.L.C."/>
            <person name="Doi Y."/>
        </authorList>
    </citation>
    <scope>NUCLEOTIDE SEQUENCE [LARGE SCALE GENOMIC DNA]</scope>
    <source>
        <strain evidence="4 8">B2-305</strain>
    </source>
</reference>
<dbReference type="InterPro" id="IPR052716">
    <property type="entry name" value="MOSC_domain"/>
</dbReference>
<reference evidence="7" key="2">
    <citation type="submission" date="2015-06" db="EMBL/GenBank/DDBJ databases">
        <authorList>
            <person name="Radhakrishnan Rajesh"/>
            <person name="Underwood Anthony"/>
            <person name="Al-Shahib Ali"/>
        </authorList>
    </citation>
    <scope>NUCLEOTIDE SEQUENCE [LARGE SCALE GENOMIC DNA]</scope>
    <source>
        <strain evidence="7">P19_London_7_VIM_2_05_10</strain>
    </source>
</reference>
<dbReference type="Proteomes" id="UP000045039">
    <property type="component" value="Unassembled WGS sequence"/>
</dbReference>
<reference evidence="5 9" key="3">
    <citation type="submission" date="2017-08" db="EMBL/GenBank/DDBJ databases">
        <authorList>
            <person name="Feschi L."/>
            <person name="Jeukens J."/>
            <person name="Emond-Rheault J.-G."/>
            <person name="Kukavica-Ibrulj I."/>
            <person name="Boyle B."/>
            <person name="Levesque R.C."/>
        </authorList>
    </citation>
    <scope>NUCLEOTIDE SEQUENCE [LARGE SCALE GENOMIC DNA]</scope>
    <source>
        <strain evidence="5 9">PA-W36</strain>
    </source>
</reference>
<gene>
    <name evidence="4" type="ORF">DT376_03060</name>
    <name evidence="3" type="ORF">GUL26_13975</name>
    <name evidence="5" type="ORF">IPC1295_14930</name>
    <name evidence="6" type="ORF">L4V69_30935</name>
    <name evidence="2" type="ORF">PAERUG_P19_London_7_VIM_2_05_10_06345</name>
</gene>
<evidence type="ECO:0000313" key="2">
    <source>
        <dbReference type="EMBL" id="CRQ00591.1"/>
    </source>
</evidence>
<dbReference type="GO" id="GO:0030170">
    <property type="term" value="F:pyridoxal phosphate binding"/>
    <property type="evidence" value="ECO:0007669"/>
    <property type="project" value="InterPro"/>
</dbReference>
<dbReference type="Proteomes" id="UP000253594">
    <property type="component" value="Unassembled WGS sequence"/>
</dbReference>
<dbReference type="AlphaFoldDB" id="A0A072ZPP8"/>
<dbReference type="InterPro" id="IPR005302">
    <property type="entry name" value="MoCF_Sase_C"/>
</dbReference>
<evidence type="ECO:0000313" key="9">
    <source>
        <dbReference type="Proteomes" id="UP000284767"/>
    </source>
</evidence>
<feature type="domain" description="MOSC" evidence="1">
    <location>
        <begin position="17"/>
        <end position="143"/>
    </location>
</feature>
<dbReference type="OMA" id="QWEHLAV"/>
<proteinExistence type="predicted"/>
<reference evidence="6" key="8">
    <citation type="submission" date="2023-10" db="EMBL/GenBank/DDBJ databases">
        <title>Pathogen: clinical or host-associated sample.</title>
        <authorList>
            <person name="Hergert J."/>
            <person name="Casey R."/>
            <person name="Wagner J."/>
            <person name="Young E.L."/>
            <person name="Oakeson K.F."/>
        </authorList>
    </citation>
    <scope>NUCLEOTIDE SEQUENCE</scope>
    <source>
        <strain evidence="6">2021CK-01020</strain>
    </source>
</reference>
<dbReference type="KEGG" id="paeb:NCGM1900_2371"/>
<evidence type="ECO:0000313" key="6">
    <source>
        <dbReference type="EMBL" id="WOS76866.1"/>
    </source>
</evidence>
<evidence type="ECO:0000313" key="8">
    <source>
        <dbReference type="Proteomes" id="UP000253594"/>
    </source>
</evidence>
<dbReference type="EMBL" id="CVVU01000262">
    <property type="protein sequence ID" value="CRQ00591.1"/>
    <property type="molecule type" value="Genomic_DNA"/>
</dbReference>
<dbReference type="Gene3D" id="2.40.33.20">
    <property type="entry name" value="PK beta-barrel domain-like"/>
    <property type="match status" value="1"/>
</dbReference>
<dbReference type="EMBL" id="QORE01000049">
    <property type="protein sequence ID" value="RCI76312.1"/>
    <property type="molecule type" value="Genomic_DNA"/>
</dbReference>
<name>A0A072ZPP8_PSEAI</name>
<dbReference type="eggNOG" id="COG2258">
    <property type="taxonomic scope" value="Bacteria"/>
</dbReference>
<dbReference type="Proteomes" id="UP000284767">
    <property type="component" value="Unassembled WGS sequence"/>
</dbReference>
<evidence type="ECO:0000259" key="1">
    <source>
        <dbReference type="PROSITE" id="PS51340"/>
    </source>
</evidence>
<dbReference type="EMBL" id="NSNE01000008">
    <property type="protein sequence ID" value="RPM15106.1"/>
    <property type="molecule type" value="Genomic_DNA"/>
</dbReference>
<dbReference type="SUPFAM" id="SSF50800">
    <property type="entry name" value="PK beta-barrel domain-like"/>
    <property type="match status" value="1"/>
</dbReference>